<dbReference type="SMART" id="SM00719">
    <property type="entry name" value="Plus3"/>
    <property type="match status" value="1"/>
</dbReference>
<evidence type="ECO:0000256" key="3">
    <source>
        <dbReference type="ARBA" id="ARBA00023015"/>
    </source>
</evidence>
<evidence type="ECO:0000259" key="11">
    <source>
        <dbReference type="PROSITE" id="PS51360"/>
    </source>
</evidence>
<protein>
    <recommendedName>
        <fullName evidence="8">RNA polymerase-associated protein RTF1 homolog</fullName>
    </recommendedName>
</protein>
<dbReference type="AlphaFoldDB" id="A0A6J2V8W5"/>
<dbReference type="GO" id="GO:0003677">
    <property type="term" value="F:DNA binding"/>
    <property type="evidence" value="ECO:0007669"/>
    <property type="project" value="InterPro"/>
</dbReference>
<dbReference type="InParanoid" id="A0A6J2V8W5"/>
<dbReference type="GO" id="GO:1990269">
    <property type="term" value="F:RNA polymerase II C-terminal domain phosphoserine binding"/>
    <property type="evidence" value="ECO:0007669"/>
    <property type="project" value="TreeGrafter"/>
</dbReference>
<dbReference type="Gene3D" id="3.90.70.200">
    <property type="entry name" value="Plus-3 domain"/>
    <property type="match status" value="1"/>
</dbReference>
<dbReference type="PROSITE" id="PS51360">
    <property type="entry name" value="PLUS3"/>
    <property type="match status" value="1"/>
</dbReference>
<reference evidence="13" key="1">
    <citation type="submission" date="2025-08" db="UniProtKB">
        <authorList>
            <consortium name="RefSeq"/>
        </authorList>
    </citation>
    <scope>IDENTIFICATION</scope>
</reference>
<dbReference type="PANTHER" id="PTHR13115:SF8">
    <property type="entry name" value="RNA POLYMERASE-ASSOCIATED PROTEIN RTF1 HOMOLOG"/>
    <property type="match status" value="1"/>
</dbReference>
<evidence type="ECO:0000256" key="5">
    <source>
        <dbReference type="ARBA" id="ARBA00023159"/>
    </source>
</evidence>
<keyword evidence="6" id="KW-0804">Transcription</keyword>
<feature type="compositionally biased region" description="Low complexity" evidence="10">
    <location>
        <begin position="121"/>
        <end position="133"/>
    </location>
</feature>
<gene>
    <name evidence="13" type="primary">rtf1</name>
</gene>
<feature type="compositionally biased region" description="Basic and acidic residues" evidence="10">
    <location>
        <begin position="155"/>
        <end position="172"/>
    </location>
</feature>
<evidence type="ECO:0000256" key="4">
    <source>
        <dbReference type="ARBA" id="ARBA00023054"/>
    </source>
</evidence>
<dbReference type="InterPro" id="IPR004343">
    <property type="entry name" value="Plus-3_dom"/>
</dbReference>
<dbReference type="SUPFAM" id="SSF159042">
    <property type="entry name" value="Plus3-like"/>
    <property type="match status" value="1"/>
</dbReference>
<evidence type="ECO:0000256" key="9">
    <source>
        <dbReference type="SAM" id="Coils"/>
    </source>
</evidence>
<evidence type="ECO:0000256" key="2">
    <source>
        <dbReference type="ARBA" id="ARBA00022553"/>
    </source>
</evidence>
<dbReference type="RefSeq" id="XP_030627656.1">
    <property type="nucleotide sequence ID" value="XM_030771796.1"/>
</dbReference>
<feature type="region of interest" description="Disordered" evidence="10">
    <location>
        <begin position="1"/>
        <end position="172"/>
    </location>
</feature>
<feature type="domain" description="Plus3" evidence="11">
    <location>
        <begin position="318"/>
        <end position="449"/>
    </location>
</feature>
<accession>A0A6J2V8W5</accession>
<dbReference type="GO" id="GO:0019827">
    <property type="term" value="P:stem cell population maintenance"/>
    <property type="evidence" value="ECO:0007669"/>
    <property type="project" value="UniProtKB-ARBA"/>
</dbReference>
<evidence type="ECO:0000256" key="7">
    <source>
        <dbReference type="ARBA" id="ARBA00023242"/>
    </source>
</evidence>
<feature type="compositionally biased region" description="Basic and acidic residues" evidence="10">
    <location>
        <begin position="197"/>
        <end position="214"/>
    </location>
</feature>
<keyword evidence="7" id="KW-0539">Nucleus</keyword>
<name>A0A6J2V8W5_CHACN</name>
<feature type="compositionally biased region" description="Basic and acidic residues" evidence="10">
    <location>
        <begin position="598"/>
        <end position="615"/>
    </location>
</feature>
<feature type="compositionally biased region" description="Basic residues" evidence="10">
    <location>
        <begin position="1"/>
        <end position="10"/>
    </location>
</feature>
<comment type="subcellular location">
    <subcellularLocation>
        <location evidence="1">Nucleus</location>
        <location evidence="1">Nucleoplasm</location>
    </subcellularLocation>
</comment>
<dbReference type="OrthoDB" id="166375at2759"/>
<feature type="region of interest" description="Disordered" evidence="10">
    <location>
        <begin position="588"/>
        <end position="618"/>
    </location>
</feature>
<evidence type="ECO:0000313" key="12">
    <source>
        <dbReference type="Proteomes" id="UP000504632"/>
    </source>
</evidence>
<proteinExistence type="predicted"/>
<keyword evidence="2" id="KW-0597">Phosphoprotein</keyword>
<evidence type="ECO:0000313" key="13">
    <source>
        <dbReference type="RefSeq" id="XP_030627656.1"/>
    </source>
</evidence>
<dbReference type="GO" id="GO:0016593">
    <property type="term" value="C:Cdc73/Paf1 complex"/>
    <property type="evidence" value="ECO:0007669"/>
    <property type="project" value="UniProtKB-ARBA"/>
</dbReference>
<dbReference type="PANTHER" id="PTHR13115">
    <property type="entry name" value="RNA POLYMERASE-ASSOCIATED PROTEIN RTF1 HOMOLOG"/>
    <property type="match status" value="1"/>
</dbReference>
<feature type="compositionally biased region" description="Low complexity" evidence="10">
    <location>
        <begin position="96"/>
        <end position="111"/>
    </location>
</feature>
<feature type="compositionally biased region" description="Polar residues" evidence="10">
    <location>
        <begin position="216"/>
        <end position="225"/>
    </location>
</feature>
<evidence type="ECO:0000256" key="1">
    <source>
        <dbReference type="ARBA" id="ARBA00004642"/>
    </source>
</evidence>
<organism evidence="12 13">
    <name type="scientific">Chanos chanos</name>
    <name type="common">Milkfish</name>
    <name type="synonym">Mugil chanos</name>
    <dbReference type="NCBI Taxonomy" id="29144"/>
    <lineage>
        <taxon>Eukaryota</taxon>
        <taxon>Metazoa</taxon>
        <taxon>Chordata</taxon>
        <taxon>Craniata</taxon>
        <taxon>Vertebrata</taxon>
        <taxon>Euteleostomi</taxon>
        <taxon>Actinopterygii</taxon>
        <taxon>Neopterygii</taxon>
        <taxon>Teleostei</taxon>
        <taxon>Ostariophysi</taxon>
        <taxon>Gonorynchiformes</taxon>
        <taxon>Chanidae</taxon>
        <taxon>Chanos</taxon>
    </lineage>
</organism>
<dbReference type="Proteomes" id="UP000504632">
    <property type="component" value="Chromosome 4"/>
</dbReference>
<dbReference type="InterPro" id="IPR036128">
    <property type="entry name" value="Plus3-like_sf"/>
</dbReference>
<dbReference type="FunFam" id="3.90.70.200:FF:000001">
    <property type="entry name" value="RNA polymerase-associated protein RTF1 homolog"/>
    <property type="match status" value="1"/>
</dbReference>
<keyword evidence="3" id="KW-0805">Transcription regulation</keyword>
<feature type="compositionally biased region" description="Basic and acidic residues" evidence="10">
    <location>
        <begin position="232"/>
        <end position="254"/>
    </location>
</feature>
<keyword evidence="5" id="KW-0010">Activator</keyword>
<evidence type="ECO:0000256" key="6">
    <source>
        <dbReference type="ARBA" id="ARBA00023163"/>
    </source>
</evidence>
<feature type="compositionally biased region" description="Acidic residues" evidence="10">
    <location>
        <begin position="15"/>
        <end position="27"/>
    </location>
</feature>
<feature type="compositionally biased region" description="Acidic residues" evidence="10">
    <location>
        <begin position="275"/>
        <end position="287"/>
    </location>
</feature>
<sequence>MVNVKKRKGRVVIDSDTEDSASDDNLDQELLSLAKRKRMDSDEQEEPVSKPAASSDSETSDSDDEWTVSGTKTKKKVKPSKGSEKKNTAKKRVNKAASSGSSDGDSSAESSAPEEGEVSDSESNSSSSSSDSDSSSEDEVFRDGYGDDLMGDEEDRARLEQMTEKEREQELFNRIEKREVLKRRFEIKKKLKTAKKKEKEEKKKKQEEEQEKKKLSQVQDAQVMSHNKERRSKRDEKLDKKSQAMEELKAEREKKKNRTAELLAKRQPLKTSEVYSDDEEEEEEDDDKSSVKSDRSSRSSSYDEEEEKEETPPKSQPVSLPEELNRIRLSRHKLERWCHMPFFAKTVTGCFVRIGIGNSSSKPVYRVAEIVDVVETAKVYQLGSTRTNKGLQLRHGKDTRVFRLEFVSNQEFTENEFMKWKDAMMGAGMQIPTLDEITKKEQSIKEAVNYKFNDKDIEDIVKEKDRFRKAPPNYAMKKTQLLKEKAMAEESGDGERVKHIQDQLNELEERAEALDRQRTKNISAISYINQRNRSWNIVESEKALVAEGQNSKNQQMDPFTRRQCKPTMVSNARDPSVHAAILAHLNQKYGSGSGADNTPEKNKQGQPNQKDKDVTKTTSDLSEDLFKVHDFDVKIDLQVPNAEAKSLSVSSNALPVKDGAPRRSLNLEDYKKRRGLI</sequence>
<dbReference type="Pfam" id="PF03126">
    <property type="entry name" value="Plus-3"/>
    <property type="match status" value="1"/>
</dbReference>
<dbReference type="CTD" id="23168"/>
<keyword evidence="4 9" id="KW-0175">Coiled coil</keyword>
<evidence type="ECO:0000256" key="10">
    <source>
        <dbReference type="SAM" id="MobiDB-lite"/>
    </source>
</evidence>
<feature type="coiled-coil region" evidence="9">
    <location>
        <begin position="497"/>
        <end position="524"/>
    </location>
</feature>
<dbReference type="GeneID" id="115809917"/>
<feature type="region of interest" description="Disordered" evidence="10">
    <location>
        <begin position="191"/>
        <end position="323"/>
    </location>
</feature>
<keyword evidence="12" id="KW-1185">Reference proteome</keyword>
<feature type="compositionally biased region" description="Basic and acidic residues" evidence="10">
    <location>
        <begin position="288"/>
        <end position="297"/>
    </location>
</feature>
<evidence type="ECO:0000256" key="8">
    <source>
        <dbReference type="ARBA" id="ARBA00068204"/>
    </source>
</evidence>